<evidence type="ECO:0000256" key="1">
    <source>
        <dbReference type="SAM" id="Phobius"/>
    </source>
</evidence>
<name>A0A8E1WLF0_9HYPH</name>
<evidence type="ECO:0000313" key="2">
    <source>
        <dbReference type="EMBL" id="MBB6469610.1"/>
    </source>
</evidence>
<keyword evidence="1" id="KW-1133">Transmembrane helix</keyword>
<dbReference type="AlphaFoldDB" id="A0A8E1WLF0"/>
<reference evidence="2 3" key="1">
    <citation type="submission" date="2020-08" db="EMBL/GenBank/DDBJ databases">
        <title>Genomic Encyclopedia of Type Strains, Phase IV (KMG-IV): sequencing the most valuable type-strain genomes for metagenomic binning, comparative biology and taxonomic classification.</title>
        <authorList>
            <person name="Goeker M."/>
        </authorList>
    </citation>
    <scope>NUCLEOTIDE SEQUENCE [LARGE SCALE GENOMIC DNA]</scope>
    <source>
        <strain evidence="2 3">DSM 17454</strain>
    </source>
</reference>
<dbReference type="Proteomes" id="UP000532373">
    <property type="component" value="Unassembled WGS sequence"/>
</dbReference>
<dbReference type="EMBL" id="JACHGI010000017">
    <property type="protein sequence ID" value="MBB6469610.1"/>
    <property type="molecule type" value="Genomic_DNA"/>
</dbReference>
<accession>A0A8E1WLF0</accession>
<evidence type="ECO:0000313" key="3">
    <source>
        <dbReference type="Proteomes" id="UP000532373"/>
    </source>
</evidence>
<proteinExistence type="predicted"/>
<organism evidence="2 3">
    <name type="scientific">Aminobacter carboxidus</name>
    <dbReference type="NCBI Taxonomy" id="376165"/>
    <lineage>
        <taxon>Bacteria</taxon>
        <taxon>Pseudomonadati</taxon>
        <taxon>Pseudomonadota</taxon>
        <taxon>Alphaproteobacteria</taxon>
        <taxon>Hyphomicrobiales</taxon>
        <taxon>Phyllobacteriaceae</taxon>
        <taxon>Aminobacter</taxon>
    </lineage>
</organism>
<keyword evidence="1" id="KW-0472">Membrane</keyword>
<sequence>MALISIEVPADRIDEAISNPDALQIAYDVGVLELLSIGIAMLGLGLVILSLFAYLTLRRAAQSSAREVAMAEVPAAVDRHIRDDGFAVIKQVLKDPQALATLQAEWEKLGLTNASEADLVEGSLMEAFNERPR</sequence>
<protein>
    <submittedName>
        <fullName evidence="2">Uncharacterized protein</fullName>
    </submittedName>
</protein>
<keyword evidence="1" id="KW-0812">Transmembrane</keyword>
<gene>
    <name evidence="2" type="ORF">HNQ96_005500</name>
</gene>
<comment type="caution">
    <text evidence="2">The sequence shown here is derived from an EMBL/GenBank/DDBJ whole genome shotgun (WGS) entry which is preliminary data.</text>
</comment>
<dbReference type="RefSeq" id="WP_184773124.1">
    <property type="nucleotide sequence ID" value="NZ_JACHGI010000017.1"/>
</dbReference>
<feature type="transmembrane region" description="Helical" evidence="1">
    <location>
        <begin position="34"/>
        <end position="57"/>
    </location>
</feature>